<keyword evidence="1" id="KW-0472">Membrane</keyword>
<dbReference type="AlphaFoldDB" id="A0AAP0RTU8"/>
<keyword evidence="1" id="KW-1133">Transmembrane helix</keyword>
<keyword evidence="1" id="KW-0812">Transmembrane</keyword>
<dbReference type="Proteomes" id="UP001415857">
    <property type="component" value="Unassembled WGS sequence"/>
</dbReference>
<protein>
    <recommendedName>
        <fullName evidence="2">CAAX prenyl protease 2/Lysostaphin resistance protein A-like domain-containing protein</fullName>
    </recommendedName>
</protein>
<dbReference type="EMBL" id="JBBPBK010000005">
    <property type="protein sequence ID" value="KAK9284556.1"/>
    <property type="molecule type" value="Genomic_DNA"/>
</dbReference>
<feature type="domain" description="CAAX prenyl protease 2/Lysostaphin resistance protein A-like" evidence="2">
    <location>
        <begin position="207"/>
        <end position="271"/>
    </location>
</feature>
<dbReference type="Pfam" id="PF02517">
    <property type="entry name" value="Rce1-like"/>
    <property type="match status" value="1"/>
</dbReference>
<evidence type="ECO:0000256" key="1">
    <source>
        <dbReference type="SAM" id="Phobius"/>
    </source>
</evidence>
<dbReference type="PANTHER" id="PTHR43592">
    <property type="entry name" value="CAAX AMINO TERMINAL PROTEASE"/>
    <property type="match status" value="1"/>
</dbReference>
<accession>A0AAP0RTU8</accession>
<organism evidence="3 4">
    <name type="scientific">Liquidambar formosana</name>
    <name type="common">Formosan gum</name>
    <dbReference type="NCBI Taxonomy" id="63359"/>
    <lineage>
        <taxon>Eukaryota</taxon>
        <taxon>Viridiplantae</taxon>
        <taxon>Streptophyta</taxon>
        <taxon>Embryophyta</taxon>
        <taxon>Tracheophyta</taxon>
        <taxon>Spermatophyta</taxon>
        <taxon>Magnoliopsida</taxon>
        <taxon>eudicotyledons</taxon>
        <taxon>Gunneridae</taxon>
        <taxon>Pentapetalae</taxon>
        <taxon>Saxifragales</taxon>
        <taxon>Altingiaceae</taxon>
        <taxon>Liquidambar</taxon>
    </lineage>
</organism>
<keyword evidence="4" id="KW-1185">Reference proteome</keyword>
<dbReference type="GO" id="GO:0080120">
    <property type="term" value="P:CAAX-box protein maturation"/>
    <property type="evidence" value="ECO:0007669"/>
    <property type="project" value="UniProtKB-ARBA"/>
</dbReference>
<feature type="transmembrane region" description="Helical" evidence="1">
    <location>
        <begin position="117"/>
        <end position="138"/>
    </location>
</feature>
<dbReference type="InterPro" id="IPR003675">
    <property type="entry name" value="Rce1/LyrA-like_dom"/>
</dbReference>
<feature type="transmembrane region" description="Helical" evidence="1">
    <location>
        <begin position="83"/>
        <end position="105"/>
    </location>
</feature>
<dbReference type="GO" id="GO:0004175">
    <property type="term" value="F:endopeptidase activity"/>
    <property type="evidence" value="ECO:0007669"/>
    <property type="project" value="UniProtKB-ARBA"/>
</dbReference>
<proteinExistence type="predicted"/>
<feature type="transmembrane region" description="Helical" evidence="1">
    <location>
        <begin position="159"/>
        <end position="181"/>
    </location>
</feature>
<reference evidence="3 4" key="1">
    <citation type="journal article" date="2024" name="Plant J.">
        <title>Genome sequences and population genomics reveal climatic adaptation and genomic divergence between two closely related sweetgum species.</title>
        <authorList>
            <person name="Xu W.Q."/>
            <person name="Ren C.Q."/>
            <person name="Zhang X.Y."/>
            <person name="Comes H.P."/>
            <person name="Liu X.H."/>
            <person name="Li Y.G."/>
            <person name="Kettle C.J."/>
            <person name="Jalonen R."/>
            <person name="Gaisberger H."/>
            <person name="Ma Y.Z."/>
            <person name="Qiu Y.X."/>
        </authorList>
    </citation>
    <scope>NUCLEOTIDE SEQUENCE [LARGE SCALE GENOMIC DNA]</scope>
    <source>
        <strain evidence="3">Hangzhou</strain>
    </source>
</reference>
<comment type="caution">
    <text evidence="3">The sequence shown here is derived from an EMBL/GenBank/DDBJ whole genome shotgun (WGS) entry which is preliminary data.</text>
</comment>
<gene>
    <name evidence="3" type="ORF">L1049_023731</name>
</gene>
<evidence type="ECO:0000259" key="2">
    <source>
        <dbReference type="Pfam" id="PF02517"/>
    </source>
</evidence>
<sequence>MILSHWPSIYTPPADFISEFSKPPNRSLNAVLCSSIFNSRFSTRASFKCFCIKNENTNEPTEGFSVLASDIPWDSGSVWSTMALYLFSLHVPLSFGGLSVVARILHRPVLNPQSEALSLLAIQTLDLIGALFLLRCMAKPQSKLFRFFKPIKSSKERNWVLASTLGFGFLILLVFLTSLLADRLIGPKDVNNPILKEILLSSHISETACVLAYCITTPLLEETVYRGFLLSSLASTMEWHRAVVISSAIFSAAHFSEVGSLLYLRSLTLELPYVTWTLQNV</sequence>
<evidence type="ECO:0000313" key="4">
    <source>
        <dbReference type="Proteomes" id="UP001415857"/>
    </source>
</evidence>
<dbReference type="PANTHER" id="PTHR43592:SF4">
    <property type="entry name" value="CAAX AMINO TERMINAL PROTEASE FAMILY PROTEIN"/>
    <property type="match status" value="1"/>
</dbReference>
<evidence type="ECO:0000313" key="3">
    <source>
        <dbReference type="EMBL" id="KAK9284556.1"/>
    </source>
</evidence>
<name>A0AAP0RTU8_LIQFO</name>